<feature type="coiled-coil region" evidence="1">
    <location>
        <begin position="176"/>
        <end position="216"/>
    </location>
</feature>
<reference evidence="2" key="1">
    <citation type="journal article" date="2014" name="Front. Microbiol.">
        <title>High frequency of phylogenetically diverse reductive dehalogenase-homologous genes in deep subseafloor sedimentary metagenomes.</title>
        <authorList>
            <person name="Kawai M."/>
            <person name="Futagami T."/>
            <person name="Toyoda A."/>
            <person name="Takaki Y."/>
            <person name="Nishi S."/>
            <person name="Hori S."/>
            <person name="Arai W."/>
            <person name="Tsubouchi T."/>
            <person name="Morono Y."/>
            <person name="Uchiyama I."/>
            <person name="Ito T."/>
            <person name="Fujiyama A."/>
            <person name="Inagaki F."/>
            <person name="Takami H."/>
        </authorList>
    </citation>
    <scope>NUCLEOTIDE SEQUENCE</scope>
    <source>
        <strain evidence="2">Expedition CK06-06</strain>
    </source>
</reference>
<sequence>PNRIELRMMARYLDLDKSYLVDMLRKVGLHEDYRSDVADFMLIMGLKGYWSTMYSKGHMTAEDLKADIATKELSEVTADRLYKSIVKAEKPERVAEFRPLTRALIIKGYKLEQLERDEAIELLMRHQNYDQPEATYIVDLELALEGSPETPLEYRRIVEEGRESLGQDFKVIPDELIKAEKELFALTKQLKEAEVKEDNEAEIDRLKVERATKKSEFDLLMAQYDLS</sequence>
<evidence type="ECO:0000313" key="2">
    <source>
        <dbReference type="EMBL" id="GAJ14785.1"/>
    </source>
</evidence>
<gene>
    <name evidence="2" type="ORF">S12H4_48009</name>
</gene>
<dbReference type="EMBL" id="BARW01029954">
    <property type="protein sequence ID" value="GAJ14785.1"/>
    <property type="molecule type" value="Genomic_DNA"/>
</dbReference>
<comment type="caution">
    <text evidence="2">The sequence shown here is derived from an EMBL/GenBank/DDBJ whole genome shotgun (WGS) entry which is preliminary data.</text>
</comment>
<feature type="non-terminal residue" evidence="2">
    <location>
        <position position="1"/>
    </location>
</feature>
<organism evidence="2">
    <name type="scientific">marine sediment metagenome</name>
    <dbReference type="NCBI Taxonomy" id="412755"/>
    <lineage>
        <taxon>unclassified sequences</taxon>
        <taxon>metagenomes</taxon>
        <taxon>ecological metagenomes</taxon>
    </lineage>
</organism>
<name>X1VVP3_9ZZZZ</name>
<accession>X1VVP3</accession>
<protein>
    <submittedName>
        <fullName evidence="2">Uncharacterized protein</fullName>
    </submittedName>
</protein>
<proteinExistence type="predicted"/>
<keyword evidence="1" id="KW-0175">Coiled coil</keyword>
<evidence type="ECO:0000256" key="1">
    <source>
        <dbReference type="SAM" id="Coils"/>
    </source>
</evidence>
<dbReference type="AlphaFoldDB" id="X1VVP3"/>